<sequence length="97" mass="10468">MIWARRITLLVLLVIVLACLAPLASYLWSEWAAAKWGCDFGLALSQDGCVVDGVDRAPILMKTYSAVALLVVTLPVAFVCAIVGIIVLAKRPKPQDD</sequence>
<dbReference type="PROSITE" id="PS51257">
    <property type="entry name" value="PROKAR_LIPOPROTEIN"/>
    <property type="match status" value="1"/>
</dbReference>
<dbReference type="Proteomes" id="UP000198851">
    <property type="component" value="Unassembled WGS sequence"/>
</dbReference>
<evidence type="ECO:0000313" key="3">
    <source>
        <dbReference type="Proteomes" id="UP000198851"/>
    </source>
</evidence>
<gene>
    <name evidence="2" type="ORF">SAMN04488036_101132</name>
</gene>
<organism evidence="2 3">
    <name type="scientific">Shimia haliotis</name>
    <dbReference type="NCBI Taxonomy" id="1280847"/>
    <lineage>
        <taxon>Bacteria</taxon>
        <taxon>Pseudomonadati</taxon>
        <taxon>Pseudomonadota</taxon>
        <taxon>Alphaproteobacteria</taxon>
        <taxon>Rhodobacterales</taxon>
        <taxon>Roseobacteraceae</taxon>
    </lineage>
</organism>
<name>A0A1I4A2R9_9RHOB</name>
<keyword evidence="1" id="KW-1133">Transmembrane helix</keyword>
<dbReference type="RefSeq" id="WP_093319013.1">
    <property type="nucleotide sequence ID" value="NZ_FOSZ01000001.1"/>
</dbReference>
<dbReference type="EMBL" id="FOSZ01000001">
    <property type="protein sequence ID" value="SFK50628.1"/>
    <property type="molecule type" value="Genomic_DNA"/>
</dbReference>
<dbReference type="STRING" id="1280847.SAMN04488036_101132"/>
<keyword evidence="1" id="KW-0812">Transmembrane</keyword>
<protein>
    <submittedName>
        <fullName evidence="2">Uncharacterized protein</fullName>
    </submittedName>
</protein>
<feature type="transmembrane region" description="Helical" evidence="1">
    <location>
        <begin position="7"/>
        <end position="28"/>
    </location>
</feature>
<dbReference type="AlphaFoldDB" id="A0A1I4A2R9"/>
<feature type="transmembrane region" description="Helical" evidence="1">
    <location>
        <begin position="64"/>
        <end position="89"/>
    </location>
</feature>
<dbReference type="OrthoDB" id="9927244at2"/>
<proteinExistence type="predicted"/>
<evidence type="ECO:0000256" key="1">
    <source>
        <dbReference type="SAM" id="Phobius"/>
    </source>
</evidence>
<keyword evidence="1" id="KW-0472">Membrane</keyword>
<accession>A0A1I4A2R9</accession>
<evidence type="ECO:0000313" key="2">
    <source>
        <dbReference type="EMBL" id="SFK50628.1"/>
    </source>
</evidence>
<reference evidence="3" key="1">
    <citation type="submission" date="2016-10" db="EMBL/GenBank/DDBJ databases">
        <authorList>
            <person name="Varghese N."/>
            <person name="Submissions S."/>
        </authorList>
    </citation>
    <scope>NUCLEOTIDE SEQUENCE [LARGE SCALE GENOMIC DNA]</scope>
    <source>
        <strain evidence="3">DSM 28453</strain>
    </source>
</reference>
<keyword evidence="3" id="KW-1185">Reference proteome</keyword>